<keyword evidence="8 11" id="KW-1133">Transmembrane helix</keyword>
<evidence type="ECO:0000256" key="4">
    <source>
        <dbReference type="ARBA" id="ARBA00022692"/>
    </source>
</evidence>
<evidence type="ECO:0008006" key="14">
    <source>
        <dbReference type="Google" id="ProtNLM"/>
    </source>
</evidence>
<keyword evidence="3" id="KW-0813">Transport</keyword>
<keyword evidence="6" id="KW-0931">ER-Golgi transport</keyword>
<dbReference type="AlphaFoldDB" id="A0A4P9WXN5"/>
<dbReference type="GO" id="GO:0005789">
    <property type="term" value="C:endoplasmic reticulum membrane"/>
    <property type="evidence" value="ECO:0007669"/>
    <property type="project" value="UniProtKB-SubCell"/>
</dbReference>
<evidence type="ECO:0000256" key="10">
    <source>
        <dbReference type="SAM" id="MobiDB-lite"/>
    </source>
</evidence>
<keyword evidence="7" id="KW-0653">Protein transport</keyword>
<keyword evidence="5" id="KW-0256">Endoplasmic reticulum</keyword>
<evidence type="ECO:0000256" key="1">
    <source>
        <dbReference type="ARBA" id="ARBA00004163"/>
    </source>
</evidence>
<dbReference type="PANTHER" id="PTHR13050">
    <property type="entry name" value="USE1-LIKE PROTEIN"/>
    <property type="match status" value="1"/>
</dbReference>
<dbReference type="GO" id="GO:0015031">
    <property type="term" value="P:protein transport"/>
    <property type="evidence" value="ECO:0007669"/>
    <property type="project" value="UniProtKB-KW"/>
</dbReference>
<proteinExistence type="inferred from homology"/>
<feature type="region of interest" description="Disordered" evidence="10">
    <location>
        <begin position="112"/>
        <end position="133"/>
    </location>
</feature>
<comment type="subcellular location">
    <subcellularLocation>
        <location evidence="1">Endoplasmic reticulum membrane</location>
        <topology evidence="1">Single-pass type IV membrane protein</topology>
    </subcellularLocation>
</comment>
<dbReference type="PANTHER" id="PTHR13050:SF7">
    <property type="entry name" value="VESICLE TRANSPORT PROTEIN USE1"/>
    <property type="match status" value="1"/>
</dbReference>
<accession>A0A4P9WXN5</accession>
<dbReference type="Proteomes" id="UP000268535">
    <property type="component" value="Unassembled WGS sequence"/>
</dbReference>
<feature type="region of interest" description="Disordered" evidence="10">
    <location>
        <begin position="208"/>
        <end position="241"/>
    </location>
</feature>
<evidence type="ECO:0000256" key="5">
    <source>
        <dbReference type="ARBA" id="ARBA00022824"/>
    </source>
</evidence>
<feature type="compositionally biased region" description="Polar residues" evidence="10">
    <location>
        <begin position="212"/>
        <end position="241"/>
    </location>
</feature>
<keyword evidence="9 11" id="KW-0472">Membrane</keyword>
<evidence type="ECO:0000256" key="9">
    <source>
        <dbReference type="ARBA" id="ARBA00023136"/>
    </source>
</evidence>
<evidence type="ECO:0000313" key="13">
    <source>
        <dbReference type="Proteomes" id="UP000268535"/>
    </source>
</evidence>
<dbReference type="CDD" id="cd15860">
    <property type="entry name" value="SNARE_USE1"/>
    <property type="match status" value="1"/>
</dbReference>
<evidence type="ECO:0000256" key="6">
    <source>
        <dbReference type="ARBA" id="ARBA00022892"/>
    </source>
</evidence>
<gene>
    <name evidence="12" type="ORF">CAUPRSCDRAFT_11044</name>
</gene>
<dbReference type="InterPro" id="IPR019150">
    <property type="entry name" value="Vesicle_transport_protein_Use1"/>
</dbReference>
<protein>
    <recommendedName>
        <fullName evidence="14">t-SNARE coiled-coil homology domain-containing protein</fullName>
    </recommendedName>
</protein>
<dbReference type="GO" id="GO:0005484">
    <property type="term" value="F:SNAP receptor activity"/>
    <property type="evidence" value="ECO:0007669"/>
    <property type="project" value="TreeGrafter"/>
</dbReference>
<sequence>MAAAPHLAEATTALIDLRRLLSRLEAQVAATSMASAGSEKQSAIARLKVVSHVHRLRSLADLVLLTPPSPSGKDPASPSGGEESLLDADTRTILISRVAYIERVVASFTTTASLHPGGSSGGGANGDQSSTDPLRRLREVPRPLPRSDVGFAVESAAVRAAREELLGSSLTMVAQPRADEREVNIKSDESTWMAHSAGNELVSSLGAVGSAAQGTGDSQPESSSTQPDLQRGNSTTLNQAFRQDKEELLGLRRRPGKDGDSPPPDVDAFLKSERALQDELTSDLASLAGTLKANAEMFQSSLRKDAAVLADADSLLDQVVSRVTRERMRLGLLRVQTRKTCLWVWGSIFFVAMMFVFTFAFIRVIPARR</sequence>
<keyword evidence="4 11" id="KW-0812">Transmembrane</keyword>
<evidence type="ECO:0000256" key="2">
    <source>
        <dbReference type="ARBA" id="ARBA00007891"/>
    </source>
</evidence>
<evidence type="ECO:0000256" key="7">
    <source>
        <dbReference type="ARBA" id="ARBA00022927"/>
    </source>
</evidence>
<evidence type="ECO:0000256" key="11">
    <source>
        <dbReference type="SAM" id="Phobius"/>
    </source>
</evidence>
<organism evidence="12 13">
    <name type="scientific">Caulochytrium protostelioides</name>
    <dbReference type="NCBI Taxonomy" id="1555241"/>
    <lineage>
        <taxon>Eukaryota</taxon>
        <taxon>Fungi</taxon>
        <taxon>Fungi incertae sedis</taxon>
        <taxon>Chytridiomycota</taxon>
        <taxon>Chytridiomycota incertae sedis</taxon>
        <taxon>Chytridiomycetes</taxon>
        <taxon>Caulochytriales</taxon>
        <taxon>Caulochytriaceae</taxon>
        <taxon>Caulochytrium</taxon>
    </lineage>
</organism>
<reference evidence="13" key="1">
    <citation type="journal article" date="2018" name="Nat. Microbiol.">
        <title>Leveraging single-cell genomics to expand the fungal tree of life.</title>
        <authorList>
            <person name="Ahrendt S.R."/>
            <person name="Quandt C.A."/>
            <person name="Ciobanu D."/>
            <person name="Clum A."/>
            <person name="Salamov A."/>
            <person name="Andreopoulos B."/>
            <person name="Cheng J.F."/>
            <person name="Woyke T."/>
            <person name="Pelin A."/>
            <person name="Henrissat B."/>
            <person name="Reynolds N.K."/>
            <person name="Benny G.L."/>
            <person name="Smith M.E."/>
            <person name="James T.Y."/>
            <person name="Grigoriev I.V."/>
        </authorList>
    </citation>
    <scope>NUCLEOTIDE SEQUENCE [LARGE SCALE GENOMIC DNA]</scope>
    <source>
        <strain evidence="13">ATCC 52028</strain>
    </source>
</reference>
<evidence type="ECO:0000256" key="3">
    <source>
        <dbReference type="ARBA" id="ARBA00022448"/>
    </source>
</evidence>
<evidence type="ECO:0000313" key="12">
    <source>
        <dbReference type="EMBL" id="RKO97275.1"/>
    </source>
</evidence>
<comment type="similarity">
    <text evidence="2">Belongs to the USE1 family.</text>
</comment>
<feature type="region of interest" description="Disordered" evidence="10">
    <location>
        <begin position="64"/>
        <end position="85"/>
    </location>
</feature>
<evidence type="ECO:0000256" key="8">
    <source>
        <dbReference type="ARBA" id="ARBA00022989"/>
    </source>
</evidence>
<dbReference type="GO" id="GO:0031201">
    <property type="term" value="C:SNARE complex"/>
    <property type="evidence" value="ECO:0007669"/>
    <property type="project" value="TreeGrafter"/>
</dbReference>
<name>A0A4P9WXN5_9FUNG</name>
<dbReference type="EMBL" id="ML009332">
    <property type="protein sequence ID" value="RKO97275.1"/>
    <property type="molecule type" value="Genomic_DNA"/>
</dbReference>
<feature type="transmembrane region" description="Helical" evidence="11">
    <location>
        <begin position="342"/>
        <end position="365"/>
    </location>
</feature>
<dbReference type="Pfam" id="PF09753">
    <property type="entry name" value="Use1"/>
    <property type="match status" value="1"/>
</dbReference>
<dbReference type="GO" id="GO:0006890">
    <property type="term" value="P:retrograde vesicle-mediated transport, Golgi to endoplasmic reticulum"/>
    <property type="evidence" value="ECO:0007669"/>
    <property type="project" value="TreeGrafter"/>
</dbReference>